<keyword evidence="2" id="KW-0695">RNA-directed DNA polymerase</keyword>
<dbReference type="Pfam" id="PF01844">
    <property type="entry name" value="HNH"/>
    <property type="match status" value="1"/>
</dbReference>
<comment type="caution">
    <text evidence="2">The sequence shown here is derived from an EMBL/GenBank/DDBJ whole genome shotgun (WGS) entry which is preliminary data.</text>
</comment>
<reference evidence="3" key="1">
    <citation type="journal article" date="2019" name="Int. J. Syst. Evol. Microbiol.">
        <title>The Global Catalogue of Microorganisms (GCM) 10K type strain sequencing project: providing services to taxonomists for standard genome sequencing and annotation.</title>
        <authorList>
            <consortium name="The Broad Institute Genomics Platform"/>
            <consortium name="The Broad Institute Genome Sequencing Center for Infectious Disease"/>
            <person name="Wu L."/>
            <person name="Ma J."/>
        </authorList>
    </citation>
    <scope>NUCLEOTIDE SEQUENCE [LARGE SCALE GENOMIC DNA]</scope>
    <source>
        <strain evidence="3">CGMCC 1.15474</strain>
    </source>
</reference>
<dbReference type="InterPro" id="IPR030931">
    <property type="entry name" value="Group_II_RT_mat"/>
</dbReference>
<protein>
    <submittedName>
        <fullName evidence="2">Group II intron reverse transcriptase/maturase</fullName>
        <ecNumber evidence="2">2.7.7.49</ecNumber>
    </submittedName>
</protein>
<dbReference type="Pfam" id="PF00078">
    <property type="entry name" value="RVT_1"/>
    <property type="match status" value="1"/>
</dbReference>
<dbReference type="EMBL" id="JBHUIK010000001">
    <property type="protein sequence ID" value="MFD2212249.1"/>
    <property type="molecule type" value="Genomic_DNA"/>
</dbReference>
<accession>A0ABW5BRT5</accession>
<dbReference type="NCBIfam" id="TIGR04416">
    <property type="entry name" value="group_II_RT_mat"/>
    <property type="match status" value="1"/>
</dbReference>
<dbReference type="Gene3D" id="1.10.30.50">
    <property type="match status" value="1"/>
</dbReference>
<dbReference type="EC" id="2.7.7.49" evidence="2"/>
<dbReference type="GO" id="GO:0003964">
    <property type="term" value="F:RNA-directed DNA polymerase activity"/>
    <property type="evidence" value="ECO:0007669"/>
    <property type="project" value="UniProtKB-KW"/>
</dbReference>
<dbReference type="RefSeq" id="WP_379049479.1">
    <property type="nucleotide sequence ID" value="NZ_JBHUIK010000001.1"/>
</dbReference>
<dbReference type="InterPro" id="IPR002711">
    <property type="entry name" value="HNH"/>
</dbReference>
<dbReference type="SUPFAM" id="SSF56672">
    <property type="entry name" value="DNA/RNA polymerases"/>
    <property type="match status" value="1"/>
</dbReference>
<dbReference type="CDD" id="cd01651">
    <property type="entry name" value="RT_G2_intron"/>
    <property type="match status" value="1"/>
</dbReference>
<dbReference type="InterPro" id="IPR003615">
    <property type="entry name" value="HNH_nuc"/>
</dbReference>
<sequence>MAQKLDYPKSESELKVIQDKLYQLSSESKKNPIGFKGLLEIMSCETTIMTAIHNIKSNKGSNTPGVDGKTIEYFLQKDYQEVIDELQSNFRNYTPDLVRRKNIEKESGGTRPLGIPTIKDRIIQECMRIVIEPIAEGKFFDHSYGFRPMRDQKHALARVQSIIYSTDCHYAVEGDIKGFFDNVNHTVLLKQLYHIGIRDRRVLMIIKSMLKAKIMEDEFIFDNDKGTPQGGILSPLLANIYLNKFDRWITREWEANKQHEGKSTSNSAYRTMKKHKMKPMHLIRYADDWIILTNSKRNAEIIKHRAGEFLKNQLKIELSMEKTKITNVKQSRITFLGFDIKIAKVVNTDKGRKAIQKITPNKERVEKKLQELKKDAFKLRMCDTQEVLAERVLKFNAKVRGIVNYYDAADSVQRTFKKHYWRLNKVIYHSIKKYNERLIPAKETHNLISVHSDYSTKIPFIEIDDVRIGVTSLAFVTFKPPAVKNPLETPFTEKGRKLNIDRKNKRPLKVRADNFVKPETIAKAVKQNRKMYNYEFFMNRAYAYNRDRGKCRVCSEPVYTANFHHIKPYLLINEVNKVVNIATVHDTCHRKIHDDNDYSNLPEKTWKKIQKFRKSLSKKDEITVNRN</sequence>
<feature type="domain" description="Reverse transcriptase" evidence="1">
    <location>
        <begin position="84"/>
        <end position="340"/>
    </location>
</feature>
<name>A0ABW5BRT5_9BACI</name>
<evidence type="ECO:0000313" key="3">
    <source>
        <dbReference type="Proteomes" id="UP001597318"/>
    </source>
</evidence>
<evidence type="ECO:0000313" key="2">
    <source>
        <dbReference type="EMBL" id="MFD2212249.1"/>
    </source>
</evidence>
<keyword evidence="2" id="KW-0548">Nucleotidyltransferase</keyword>
<dbReference type="InterPro" id="IPR051083">
    <property type="entry name" value="GrpII_Intron_Splice-Mob/Def"/>
</dbReference>
<dbReference type="InterPro" id="IPR000477">
    <property type="entry name" value="RT_dom"/>
</dbReference>
<dbReference type="PANTHER" id="PTHR34047">
    <property type="entry name" value="NUCLEAR INTRON MATURASE 1, MITOCHONDRIAL-RELATED"/>
    <property type="match status" value="1"/>
</dbReference>
<dbReference type="PANTHER" id="PTHR34047:SF8">
    <property type="entry name" value="PROTEIN YKFC"/>
    <property type="match status" value="1"/>
</dbReference>
<dbReference type="Proteomes" id="UP001597318">
    <property type="component" value="Unassembled WGS sequence"/>
</dbReference>
<gene>
    <name evidence="2" type="primary">ltrA</name>
    <name evidence="2" type="ORF">ACFSKK_00825</name>
</gene>
<evidence type="ECO:0000259" key="1">
    <source>
        <dbReference type="PROSITE" id="PS50878"/>
    </source>
</evidence>
<keyword evidence="3" id="KW-1185">Reference proteome</keyword>
<dbReference type="InterPro" id="IPR043502">
    <property type="entry name" value="DNA/RNA_pol_sf"/>
</dbReference>
<keyword evidence="2" id="KW-0808">Transferase</keyword>
<proteinExistence type="predicted"/>
<dbReference type="CDD" id="cd00085">
    <property type="entry name" value="HNHc"/>
    <property type="match status" value="1"/>
</dbReference>
<organism evidence="2 3">
    <name type="scientific">Metabacillus endolithicus</name>
    <dbReference type="NCBI Taxonomy" id="1535204"/>
    <lineage>
        <taxon>Bacteria</taxon>
        <taxon>Bacillati</taxon>
        <taxon>Bacillota</taxon>
        <taxon>Bacilli</taxon>
        <taxon>Bacillales</taxon>
        <taxon>Bacillaceae</taxon>
        <taxon>Metabacillus</taxon>
    </lineage>
</organism>
<dbReference type="PROSITE" id="PS50878">
    <property type="entry name" value="RT_POL"/>
    <property type="match status" value="1"/>
</dbReference>